<dbReference type="AlphaFoldDB" id="A0A839DNI5"/>
<dbReference type="EMBL" id="JACGWZ010000001">
    <property type="protein sequence ID" value="MBA8823532.1"/>
    <property type="molecule type" value="Genomic_DNA"/>
</dbReference>
<dbReference type="Proteomes" id="UP000569329">
    <property type="component" value="Unassembled WGS sequence"/>
</dbReference>
<reference evidence="2 3" key="1">
    <citation type="submission" date="2020-07" db="EMBL/GenBank/DDBJ databases">
        <title>Sequencing the genomes of 1000 actinobacteria strains.</title>
        <authorList>
            <person name="Klenk H.-P."/>
        </authorList>
    </citation>
    <scope>NUCLEOTIDE SEQUENCE [LARGE SCALE GENOMIC DNA]</scope>
    <source>
        <strain evidence="2 3">DSM 45975</strain>
    </source>
</reference>
<gene>
    <name evidence="2" type="ORF">FHX42_000861</name>
</gene>
<protein>
    <recommendedName>
        <fullName evidence="1">PH domain-containing protein</fullName>
    </recommendedName>
</protein>
<evidence type="ECO:0000313" key="2">
    <source>
        <dbReference type="EMBL" id="MBA8823532.1"/>
    </source>
</evidence>
<name>A0A839DNI5_9PSEU</name>
<evidence type="ECO:0000259" key="1">
    <source>
        <dbReference type="Pfam" id="PF25362"/>
    </source>
</evidence>
<evidence type="ECO:0000313" key="3">
    <source>
        <dbReference type="Proteomes" id="UP000569329"/>
    </source>
</evidence>
<keyword evidence="3" id="KW-1185">Reference proteome</keyword>
<comment type="caution">
    <text evidence="2">The sequence shown here is derived from an EMBL/GenBank/DDBJ whole genome shotgun (WGS) entry which is preliminary data.</text>
</comment>
<sequence length="183" mass="20257">MARVLWVLALALLAALVVYGMRRGWVNRARRQAAQLAEFPRVPEDLDERDPLLPAAEGLYVGSTRAEDWQDRIAVGDIGHRSVATAQLWSHGLLLRRSGASPLWIPAESLIAARVDHKLANKVVPGAGLLVVTWRLGEHLLDTGFRAEDTTEQPRWAEAVRALVPGDEPTRYEETAGTRQEEA</sequence>
<feature type="domain" description="PH" evidence="1">
    <location>
        <begin position="37"/>
        <end position="160"/>
    </location>
</feature>
<accession>A0A839DNI5</accession>
<dbReference type="RefSeq" id="WP_182542827.1">
    <property type="nucleotide sequence ID" value="NZ_JACGWZ010000001.1"/>
</dbReference>
<organism evidence="2 3">
    <name type="scientific">Halosaccharopolyspora lacisalsi</name>
    <dbReference type="NCBI Taxonomy" id="1000566"/>
    <lineage>
        <taxon>Bacteria</taxon>
        <taxon>Bacillati</taxon>
        <taxon>Actinomycetota</taxon>
        <taxon>Actinomycetes</taxon>
        <taxon>Pseudonocardiales</taxon>
        <taxon>Pseudonocardiaceae</taxon>
        <taxon>Halosaccharopolyspora</taxon>
    </lineage>
</organism>
<proteinExistence type="predicted"/>
<dbReference type="InterPro" id="IPR057446">
    <property type="entry name" value="PH_bac"/>
</dbReference>
<dbReference type="Pfam" id="PF25362">
    <property type="entry name" value="bPH_11"/>
    <property type="match status" value="1"/>
</dbReference>